<protein>
    <recommendedName>
        <fullName evidence="3 7">Capsid protein</fullName>
    </recommendedName>
</protein>
<comment type="subcellular location">
    <subcellularLocation>
        <location evidence="1 7">Virion</location>
    </subcellularLocation>
</comment>
<evidence type="ECO:0000256" key="8">
    <source>
        <dbReference type="SAM" id="MobiDB-lite"/>
    </source>
</evidence>
<keyword evidence="6 7" id="KW-0946">Virion</keyword>
<evidence type="ECO:0000256" key="4">
    <source>
        <dbReference type="ARBA" id="ARBA00022431"/>
    </source>
</evidence>
<evidence type="ECO:0000313" key="9">
    <source>
        <dbReference type="EMBL" id="XBU06327.1"/>
    </source>
</evidence>
<name>A0AAU7SSV3_9VIRU</name>
<dbReference type="InterPro" id="IPR004219">
    <property type="entry name" value="TTvirus_Unk"/>
</dbReference>
<dbReference type="Pfam" id="PF02956">
    <property type="entry name" value="TT_ORF1"/>
    <property type="match status" value="1"/>
</dbReference>
<reference evidence="9" key="1">
    <citation type="submission" date="2024-05" db="EMBL/GenBank/DDBJ databases">
        <authorList>
            <person name="Laubscher F."/>
            <person name="Chudzinski V."/>
            <person name="Cordey S."/>
            <person name="Hosszu-Fellous K."/>
            <person name="Kaiser L."/>
        </authorList>
    </citation>
    <scope>NUCLEOTIDE SEQUENCE</scope>
    <source>
        <strain evidence="9">933D4-1</strain>
    </source>
</reference>
<feature type="region of interest" description="Disordered" evidence="8">
    <location>
        <begin position="692"/>
        <end position="725"/>
    </location>
</feature>
<evidence type="ECO:0000256" key="5">
    <source>
        <dbReference type="ARBA" id="ARBA00022561"/>
    </source>
</evidence>
<evidence type="ECO:0000256" key="2">
    <source>
        <dbReference type="ARBA" id="ARBA00006131"/>
    </source>
</evidence>
<comment type="function">
    <text evidence="7">Self-assembles to form an icosahedral capsid.</text>
</comment>
<keyword evidence="4 7" id="KW-1140">T=1 icosahedral capsid protein</keyword>
<dbReference type="GO" id="GO:0039615">
    <property type="term" value="C:T=1 icosahedral viral capsid"/>
    <property type="evidence" value="ECO:0007669"/>
    <property type="project" value="UniProtKB-UniRule"/>
</dbReference>
<evidence type="ECO:0000256" key="6">
    <source>
        <dbReference type="ARBA" id="ARBA00022844"/>
    </source>
</evidence>
<evidence type="ECO:0000256" key="7">
    <source>
        <dbReference type="RuleBase" id="RU361230"/>
    </source>
</evidence>
<feature type="region of interest" description="Disordered" evidence="8">
    <location>
        <begin position="629"/>
        <end position="649"/>
    </location>
</feature>
<proteinExistence type="inferred from homology"/>
<sequence>MAYWGWWRRRWPRRRWRRWRTRRRRRLPKRRPRRPVRRYRRRYTVRRRRRRGWRGRRRRRLYRRRYVVRRKRKKLIIRQWQPANVRKCRIRGMLPMLICGHGRSANNYAIHSDDSIPQRQAYGGALSTVSFSLKVLYDQHLRGLNRWSTSNDILDLARYLGCTFWFYRDKHTDYIVQYDISAPFTIDKDSSPSYHPGTLMQSKHKILVPSYDTHPKGKAKVKVRIPPPKMFVDKWYAQEDLCSVTLVSFVVSLASFTHPFCPPLTENPCITFQVLQNFYNPIIGHSVNLTDAKVNEVFDKYLYKEAGYYQQVLVQSFIKKLTSNPDGSTTIKGPNNEPSQSEMQDFNNWVSGQGQYQTCTPSSGSADKCRFFYPGTSVHYNFCTYIPEQSQLHKLRKYYFNWETAQSTATKPFHAVHIPQIHTRPTQNWWEYRIGLYSPIFLSPYRTSPVENWPLAYRDITYNPLNDKAVGNKMWYQSLAKQDTQYSPTGSIYLLEDKPLWAMAYGYIDFIKSVREHQDIDFDGLVIIICPYTEPPLFAKDNPQMGFVVYDSNFGNGKWLDGTGFIPVEMQCRWRPCAAFQRQVLTDISMSGPFSYKDDLKNTCIQAKYRFNFKWGGNMLYQQTIRNPCKDGEAPDPHRQPRDVQVTDPTTVGPRFVFHHWDWRRGWLSDRALKRMLQKPLDYEAYTITPKRPRLFPPTEPAGVQRQERDSDSEGESEPFLQEEAIPTEAIQVHLRKQLREQRDLRLQLKHLFQQVLKTQAGLHLNPLLFNHQ</sequence>
<evidence type="ECO:0000256" key="3">
    <source>
        <dbReference type="ARBA" id="ARBA00018091"/>
    </source>
</evidence>
<dbReference type="EMBL" id="PP856780">
    <property type="protein sequence ID" value="XBU06327.1"/>
    <property type="molecule type" value="Genomic_DNA"/>
</dbReference>
<keyword evidence="5 7" id="KW-0167">Capsid protein</keyword>
<organism evidence="9">
    <name type="scientific">Alphatorquevirus homin20</name>
    <dbReference type="NCBI Taxonomy" id="3048422"/>
    <lineage>
        <taxon>Viruses</taxon>
        <taxon>Monodnaviria</taxon>
        <taxon>Shotokuvirae</taxon>
        <taxon>Commensaviricota</taxon>
        <taxon>Cardeaviricetes</taxon>
        <taxon>Sanitavirales</taxon>
        <taxon>Anelloviridae</taxon>
        <taxon>Alphatorquevirus</taxon>
    </lineage>
</organism>
<comment type="similarity">
    <text evidence="2 7">Belongs to the anelloviridae capsid protein family.</text>
</comment>
<accession>A0AAU7SSV3</accession>
<feature type="compositionally biased region" description="Basic and acidic residues" evidence="8">
    <location>
        <begin position="629"/>
        <end position="642"/>
    </location>
</feature>
<evidence type="ECO:0000256" key="1">
    <source>
        <dbReference type="ARBA" id="ARBA00004328"/>
    </source>
</evidence>